<dbReference type="AlphaFoldDB" id="A0A934SLZ8"/>
<dbReference type="PANTHER" id="PTHR12110:SF41">
    <property type="entry name" value="INOSOSE DEHYDRATASE"/>
    <property type="match status" value="1"/>
</dbReference>
<reference evidence="2" key="1">
    <citation type="submission" date="2021-01" db="EMBL/GenBank/DDBJ databases">
        <title>Paracoccus amoyensis sp. nov., isolated from the surface seawater along the coast of Xiamen Island, China.</title>
        <authorList>
            <person name="Lyu L."/>
        </authorList>
    </citation>
    <scope>NUCLEOTIDE SEQUENCE</scope>
    <source>
        <strain evidence="2">MJ17</strain>
    </source>
</reference>
<dbReference type="GO" id="GO:0016853">
    <property type="term" value="F:isomerase activity"/>
    <property type="evidence" value="ECO:0007669"/>
    <property type="project" value="UniProtKB-KW"/>
</dbReference>
<organism evidence="2 3">
    <name type="scientific">Paracoccus caeni</name>
    <dbReference type="NCBI Taxonomy" id="657651"/>
    <lineage>
        <taxon>Bacteria</taxon>
        <taxon>Pseudomonadati</taxon>
        <taxon>Pseudomonadota</taxon>
        <taxon>Alphaproteobacteria</taxon>
        <taxon>Rhodobacterales</taxon>
        <taxon>Paracoccaceae</taxon>
        <taxon>Paracoccus</taxon>
    </lineage>
</organism>
<dbReference type="RefSeq" id="WP_200688321.1">
    <property type="nucleotide sequence ID" value="NZ_JAEPRQ010000007.1"/>
</dbReference>
<dbReference type="InterPro" id="IPR036237">
    <property type="entry name" value="Xyl_isomerase-like_sf"/>
</dbReference>
<sequence>MPVLSYQLYSSRNFNDVQQTCAMLAALGYEAVEAYGGLLNDPEALVQAVTSSGLALPSTHVNLTDLEADPDRFIHLAGRLGIGTLYVPHIAADQRPTGGDGWRAFGARLDRAGAPLRKAGLGFGWHNHDFEFVAEDDGTIPMQAILEGGPDLEWEADIAWIVRGGGDPFDWLARYADRITAAHVKDIAPSGEKLDEDGWSDPGTGTMDWAALYEALRGTRAKVLVMEHDNPSDDERFAKAGVALHATQEG</sequence>
<feature type="domain" description="Xylose isomerase-like TIM barrel" evidence="1">
    <location>
        <begin position="23"/>
        <end position="240"/>
    </location>
</feature>
<proteinExistence type="predicted"/>
<dbReference type="Proteomes" id="UP000640485">
    <property type="component" value="Unassembled WGS sequence"/>
</dbReference>
<protein>
    <submittedName>
        <fullName evidence="2">Sugar phosphate isomerase/epimerase</fullName>
    </submittedName>
</protein>
<dbReference type="InterPro" id="IPR050312">
    <property type="entry name" value="IolE/XylAMocC-like"/>
</dbReference>
<dbReference type="Gene3D" id="3.20.20.150">
    <property type="entry name" value="Divalent-metal-dependent TIM barrel enzymes"/>
    <property type="match status" value="1"/>
</dbReference>
<dbReference type="InterPro" id="IPR013022">
    <property type="entry name" value="Xyl_isomerase-like_TIM-brl"/>
</dbReference>
<name>A0A934SLZ8_9RHOB</name>
<evidence type="ECO:0000313" key="3">
    <source>
        <dbReference type="Proteomes" id="UP000640485"/>
    </source>
</evidence>
<dbReference type="EMBL" id="JAEPRQ010000007">
    <property type="protein sequence ID" value="MBK4217519.1"/>
    <property type="molecule type" value="Genomic_DNA"/>
</dbReference>
<gene>
    <name evidence="2" type="ORF">JJJ17_16435</name>
</gene>
<keyword evidence="2" id="KW-0413">Isomerase</keyword>
<evidence type="ECO:0000313" key="2">
    <source>
        <dbReference type="EMBL" id="MBK4217519.1"/>
    </source>
</evidence>
<dbReference type="Pfam" id="PF01261">
    <property type="entry name" value="AP_endonuc_2"/>
    <property type="match status" value="1"/>
</dbReference>
<accession>A0A934SLZ8</accession>
<comment type="caution">
    <text evidence="2">The sequence shown here is derived from an EMBL/GenBank/DDBJ whole genome shotgun (WGS) entry which is preliminary data.</text>
</comment>
<keyword evidence="3" id="KW-1185">Reference proteome</keyword>
<evidence type="ECO:0000259" key="1">
    <source>
        <dbReference type="Pfam" id="PF01261"/>
    </source>
</evidence>
<dbReference type="PANTHER" id="PTHR12110">
    <property type="entry name" value="HYDROXYPYRUVATE ISOMERASE"/>
    <property type="match status" value="1"/>
</dbReference>
<dbReference type="SUPFAM" id="SSF51658">
    <property type="entry name" value="Xylose isomerase-like"/>
    <property type="match status" value="1"/>
</dbReference>